<feature type="domain" description="NmrA-like" evidence="3">
    <location>
        <begin position="7"/>
        <end position="322"/>
    </location>
</feature>
<dbReference type="Gene3D" id="3.40.50.720">
    <property type="entry name" value="NAD(P)-binding Rossmann-like Domain"/>
    <property type="match status" value="1"/>
</dbReference>
<dbReference type="InterPro" id="IPR036291">
    <property type="entry name" value="NAD(P)-bd_dom_sf"/>
</dbReference>
<name>A0ABR2IFY9_9PEZI</name>
<comment type="caution">
    <text evidence="4">The sequence shown here is derived from an EMBL/GenBank/DDBJ whole genome shotgun (WGS) entry which is preliminary data.</text>
</comment>
<keyword evidence="2" id="KW-0521">NADP</keyword>
<dbReference type="Gene3D" id="3.90.25.10">
    <property type="entry name" value="UDP-galactose 4-epimerase, domain 1"/>
    <property type="match status" value="1"/>
</dbReference>
<accession>A0ABR2IFY9</accession>
<dbReference type="InterPro" id="IPR051164">
    <property type="entry name" value="NmrA-like_oxidored"/>
</dbReference>
<dbReference type="Proteomes" id="UP001390339">
    <property type="component" value="Unassembled WGS sequence"/>
</dbReference>
<dbReference type="Pfam" id="PF05368">
    <property type="entry name" value="NmrA"/>
    <property type="match status" value="1"/>
</dbReference>
<evidence type="ECO:0000256" key="2">
    <source>
        <dbReference type="ARBA" id="ARBA00022857"/>
    </source>
</evidence>
<dbReference type="PANTHER" id="PTHR42748">
    <property type="entry name" value="NITROGEN METABOLITE REPRESSION PROTEIN NMRA FAMILY MEMBER"/>
    <property type="match status" value="1"/>
</dbReference>
<dbReference type="InterPro" id="IPR008030">
    <property type="entry name" value="NmrA-like"/>
</dbReference>
<proteinExistence type="inferred from homology"/>
<dbReference type="SUPFAM" id="SSF51735">
    <property type="entry name" value="NAD(P)-binding Rossmann-fold domains"/>
    <property type="match status" value="1"/>
</dbReference>
<gene>
    <name evidence="4" type="ORF">PGQ11_008486</name>
</gene>
<dbReference type="EMBL" id="JAPCWZ010000005">
    <property type="protein sequence ID" value="KAK8862251.1"/>
    <property type="molecule type" value="Genomic_DNA"/>
</dbReference>
<sequence length="335" mass="36427">MSGSPRTLLVVGATGQQGGAVLAALSKLLSEPGNNATNTQRPKVLALTRSAPDSPKAQALTARYPSLDLTVVQGDTKDPAPIFAAHPDITSVFLYTTPPDEAAQALPLLNHMFTWSSSKVQHVVFSSVDRGGDAASWENPTEIAHFKSKHEIEVRLRDLCGGQKDSSSSSSSRPPIKYTILRPVAFMDNLNPGSLFGPVFASMWATMPADRPLQVVSVRDIGIFGAKALLQMGSPGDDDKWSNRAIGLAGQELRFEEVQEIFRRVSGGQKELPQAPWIVGKGVRWAIGEVGTMFRFFEEKGYGVDITALRKRESELQDLETWLKESSKFEFGNAA</sequence>
<evidence type="ECO:0000313" key="5">
    <source>
        <dbReference type="Proteomes" id="UP001390339"/>
    </source>
</evidence>
<protein>
    <submittedName>
        <fullName evidence="4">NAD(P)-binding protein</fullName>
    </submittedName>
</protein>
<comment type="similarity">
    <text evidence="1">Belongs to the NmrA-type oxidoreductase family.</text>
</comment>
<keyword evidence="5" id="KW-1185">Reference proteome</keyword>
<evidence type="ECO:0000259" key="3">
    <source>
        <dbReference type="Pfam" id="PF05368"/>
    </source>
</evidence>
<reference evidence="4 5" key="1">
    <citation type="journal article" date="2024" name="IMA Fungus">
        <title>Apiospora arundinis, a panoply of carbohydrate-active enzymes and secondary metabolites.</title>
        <authorList>
            <person name="Sorensen T."/>
            <person name="Petersen C."/>
            <person name="Muurmann A.T."/>
            <person name="Christiansen J.V."/>
            <person name="Brundto M.L."/>
            <person name="Overgaard C.K."/>
            <person name="Boysen A.T."/>
            <person name="Wollenberg R.D."/>
            <person name="Larsen T.O."/>
            <person name="Sorensen J.L."/>
            <person name="Nielsen K.L."/>
            <person name="Sondergaard T.E."/>
        </authorList>
    </citation>
    <scope>NUCLEOTIDE SEQUENCE [LARGE SCALE GENOMIC DNA]</scope>
    <source>
        <strain evidence="4 5">AAU 773</strain>
    </source>
</reference>
<evidence type="ECO:0000256" key="1">
    <source>
        <dbReference type="ARBA" id="ARBA00006328"/>
    </source>
</evidence>
<evidence type="ECO:0000313" key="4">
    <source>
        <dbReference type="EMBL" id="KAK8862251.1"/>
    </source>
</evidence>
<organism evidence="4 5">
    <name type="scientific">Apiospora arundinis</name>
    <dbReference type="NCBI Taxonomy" id="335852"/>
    <lineage>
        <taxon>Eukaryota</taxon>
        <taxon>Fungi</taxon>
        <taxon>Dikarya</taxon>
        <taxon>Ascomycota</taxon>
        <taxon>Pezizomycotina</taxon>
        <taxon>Sordariomycetes</taxon>
        <taxon>Xylariomycetidae</taxon>
        <taxon>Amphisphaeriales</taxon>
        <taxon>Apiosporaceae</taxon>
        <taxon>Apiospora</taxon>
    </lineage>
</organism>
<dbReference type="PANTHER" id="PTHR42748:SF7">
    <property type="entry name" value="NMRA LIKE REDOX SENSOR 1-RELATED"/>
    <property type="match status" value="1"/>
</dbReference>